<evidence type="ECO:0000259" key="18">
    <source>
        <dbReference type="PROSITE" id="PS50011"/>
    </source>
</evidence>
<dbReference type="FunFam" id="1.10.510.10:FF:000411">
    <property type="entry name" value="Probable Ste20-like kinase Don3"/>
    <property type="match status" value="1"/>
</dbReference>
<keyword evidence="20" id="KW-1185">Reference proteome</keyword>
<evidence type="ECO:0000313" key="20">
    <source>
        <dbReference type="Proteomes" id="UP000799324"/>
    </source>
</evidence>
<dbReference type="OrthoDB" id="248923at2759"/>
<keyword evidence="6" id="KW-0723">Serine/threonine-protein kinase</keyword>
<dbReference type="GO" id="GO:0005524">
    <property type="term" value="F:ATP binding"/>
    <property type="evidence" value="ECO:0007669"/>
    <property type="project" value="UniProtKB-UniRule"/>
</dbReference>
<dbReference type="CDD" id="cd06609">
    <property type="entry name" value="STKc_MST3_like"/>
    <property type="match status" value="1"/>
</dbReference>
<dbReference type="PROSITE" id="PS00107">
    <property type="entry name" value="PROTEIN_KINASE_ATP"/>
    <property type="match status" value="1"/>
</dbReference>
<dbReference type="SMART" id="SM00220">
    <property type="entry name" value="S_TKc"/>
    <property type="match status" value="1"/>
</dbReference>
<evidence type="ECO:0000256" key="9">
    <source>
        <dbReference type="ARBA" id="ARBA00022723"/>
    </source>
</evidence>
<feature type="compositionally biased region" description="Polar residues" evidence="17">
    <location>
        <begin position="465"/>
        <end position="479"/>
    </location>
</feature>
<sequence length="712" mass="77973">MAVKKEADAYQVLEELGSGSFGSVYKAINRDTGEVVAVKHIDLEATNDELSDIQAEINLLGTCSSPYVAQYITSFVDGVKLWIVMEYLGGGSCLDLLKPGEFSEAHIAIVMRELLFGLDYLHATGKIHRDIKAANTLLSDKGKVKLADFGVAAQLVNFKSVRNTFVGTPFWMAPEVIQEAGYDFKADIWSLGITALELANGEPPHAGAHPMKILFEIPKNPAPRLEGPKWSREFKDFVAKCLIKDPDRRMTAKELLHHTFIKRAGKVEAMCELIERKQMWDLERENASHPKYYEETMVDLSPRTEDEEWNFDTIKTSTVAPARHVTKRRKMARIPSASSDLEGATSKMESMDLNAAPLGTPIDSPRRVSRARGAHRVPSTGTAIRVPSGLTPTARRVSNQPKQPLAVDISFGNSPSTVRFCKRVSSGERRAALSSNPSANSFHPNPQARTFRPSPPSSVHPLDANNENVPPTSNQQSIPVTKEALLGRRAYDKSLDSVFQESLADSAMPHQREAMAKVAQAWSHLDEVDPHGEFMLLKAMVDRLQSDSRLASALGVSVSPVPTPRRESTKPSETMLSGSTAHGTGTTRIRSSTTSTGTGTTSIRNPPGLSASPASTPVQTPFSTPTGTTSTSPLKGPKLVLANNNPHLKSHRRRQSAFVTGEKGVWGNEKLADIDERKLPGHVEKGMEQQGLLQDILYGQWMAGLKSRWPLV</sequence>
<evidence type="ECO:0000256" key="12">
    <source>
        <dbReference type="ARBA" id="ARBA00022840"/>
    </source>
</evidence>
<feature type="region of interest" description="Disordered" evidence="17">
    <location>
        <begin position="429"/>
        <end position="479"/>
    </location>
</feature>
<keyword evidence="9" id="KW-0479">Metal-binding</keyword>
<dbReference type="SUPFAM" id="SSF56112">
    <property type="entry name" value="Protein kinase-like (PK-like)"/>
    <property type="match status" value="1"/>
</dbReference>
<feature type="compositionally biased region" description="Polar residues" evidence="17">
    <location>
        <begin position="433"/>
        <end position="448"/>
    </location>
</feature>
<dbReference type="GO" id="GO:0046872">
    <property type="term" value="F:metal ion binding"/>
    <property type="evidence" value="ECO:0007669"/>
    <property type="project" value="UniProtKB-KW"/>
</dbReference>
<dbReference type="InterPro" id="IPR000719">
    <property type="entry name" value="Prot_kinase_dom"/>
</dbReference>
<dbReference type="Gene3D" id="1.10.510.10">
    <property type="entry name" value="Transferase(Phosphotransferase) domain 1"/>
    <property type="match status" value="1"/>
</dbReference>
<dbReference type="PANTHER" id="PTHR48012">
    <property type="entry name" value="STERILE20-LIKE KINASE, ISOFORM B-RELATED"/>
    <property type="match status" value="1"/>
</dbReference>
<evidence type="ECO:0000256" key="5">
    <source>
        <dbReference type="ARBA" id="ARBA00022490"/>
    </source>
</evidence>
<evidence type="ECO:0000256" key="4">
    <source>
        <dbReference type="ARBA" id="ARBA00012513"/>
    </source>
</evidence>
<dbReference type="Proteomes" id="UP000799324">
    <property type="component" value="Unassembled WGS sequence"/>
</dbReference>
<feature type="compositionally biased region" description="Low complexity" evidence="17">
    <location>
        <begin position="620"/>
        <end position="633"/>
    </location>
</feature>
<feature type="region of interest" description="Disordered" evidence="17">
    <location>
        <begin position="354"/>
        <end position="410"/>
    </location>
</feature>
<dbReference type="AlphaFoldDB" id="A0A6A6SIX9"/>
<dbReference type="PROSITE" id="PS50011">
    <property type="entry name" value="PROTEIN_KINASE_DOM"/>
    <property type="match status" value="1"/>
</dbReference>
<comment type="cofactor">
    <cofactor evidence="1">
        <name>Mg(2+)</name>
        <dbReference type="ChEBI" id="CHEBI:18420"/>
    </cofactor>
</comment>
<dbReference type="GO" id="GO:0004674">
    <property type="term" value="F:protein serine/threonine kinase activity"/>
    <property type="evidence" value="ECO:0007669"/>
    <property type="project" value="UniProtKB-KW"/>
</dbReference>
<evidence type="ECO:0000256" key="2">
    <source>
        <dbReference type="ARBA" id="ARBA00004496"/>
    </source>
</evidence>
<evidence type="ECO:0000256" key="1">
    <source>
        <dbReference type="ARBA" id="ARBA00001946"/>
    </source>
</evidence>
<keyword evidence="7" id="KW-0597">Phosphoprotein</keyword>
<protein>
    <recommendedName>
        <fullName evidence="4">non-specific serine/threonine protein kinase</fullName>
        <ecNumber evidence="4">2.7.11.1</ecNumber>
    </recommendedName>
</protein>
<keyword evidence="12 16" id="KW-0067">ATP-binding</keyword>
<evidence type="ECO:0000256" key="16">
    <source>
        <dbReference type="PROSITE-ProRule" id="PRU10141"/>
    </source>
</evidence>
<dbReference type="Pfam" id="PF00069">
    <property type="entry name" value="Pkinase"/>
    <property type="match status" value="1"/>
</dbReference>
<dbReference type="InterPro" id="IPR017441">
    <property type="entry name" value="Protein_kinase_ATP_BS"/>
</dbReference>
<gene>
    <name evidence="19" type="ORF">K491DRAFT_723110</name>
</gene>
<evidence type="ECO:0000313" key="19">
    <source>
        <dbReference type="EMBL" id="KAF2647825.1"/>
    </source>
</evidence>
<keyword evidence="8" id="KW-0808">Transferase</keyword>
<feature type="compositionally biased region" description="Low complexity" evidence="17">
    <location>
        <begin position="583"/>
        <end position="604"/>
    </location>
</feature>
<keyword evidence="5" id="KW-0963">Cytoplasm</keyword>
<keyword evidence="10 16" id="KW-0547">Nucleotide-binding</keyword>
<dbReference type="PANTHER" id="PTHR48012:SF10">
    <property type="entry name" value="FI20177P1"/>
    <property type="match status" value="1"/>
</dbReference>
<dbReference type="InterPro" id="IPR050629">
    <property type="entry name" value="STE20/SPS1-PAK"/>
</dbReference>
<dbReference type="InterPro" id="IPR011009">
    <property type="entry name" value="Kinase-like_dom_sf"/>
</dbReference>
<comment type="subcellular location">
    <subcellularLocation>
        <location evidence="2">Cytoplasm</location>
    </subcellularLocation>
</comment>
<evidence type="ECO:0000256" key="8">
    <source>
        <dbReference type="ARBA" id="ARBA00022679"/>
    </source>
</evidence>
<feature type="compositionally biased region" description="Polar residues" evidence="17">
    <location>
        <begin position="571"/>
        <end position="582"/>
    </location>
</feature>
<comment type="catalytic activity">
    <reaction evidence="15">
        <text>L-seryl-[protein] + ATP = O-phospho-L-seryl-[protein] + ADP + H(+)</text>
        <dbReference type="Rhea" id="RHEA:17989"/>
        <dbReference type="Rhea" id="RHEA-COMP:9863"/>
        <dbReference type="Rhea" id="RHEA-COMP:11604"/>
        <dbReference type="ChEBI" id="CHEBI:15378"/>
        <dbReference type="ChEBI" id="CHEBI:29999"/>
        <dbReference type="ChEBI" id="CHEBI:30616"/>
        <dbReference type="ChEBI" id="CHEBI:83421"/>
        <dbReference type="ChEBI" id="CHEBI:456216"/>
        <dbReference type="EC" id="2.7.11.1"/>
    </reaction>
</comment>
<dbReference type="EC" id="2.7.11.1" evidence="4"/>
<keyword evidence="13" id="KW-0460">Magnesium</keyword>
<evidence type="ECO:0000256" key="3">
    <source>
        <dbReference type="ARBA" id="ARBA00008874"/>
    </source>
</evidence>
<organism evidence="19 20">
    <name type="scientific">Lophiostoma macrostomum CBS 122681</name>
    <dbReference type="NCBI Taxonomy" id="1314788"/>
    <lineage>
        <taxon>Eukaryota</taxon>
        <taxon>Fungi</taxon>
        <taxon>Dikarya</taxon>
        <taxon>Ascomycota</taxon>
        <taxon>Pezizomycotina</taxon>
        <taxon>Dothideomycetes</taxon>
        <taxon>Pleosporomycetidae</taxon>
        <taxon>Pleosporales</taxon>
        <taxon>Lophiostomataceae</taxon>
        <taxon>Lophiostoma</taxon>
    </lineage>
</organism>
<keyword evidence="11 19" id="KW-0418">Kinase</keyword>
<dbReference type="EMBL" id="MU004580">
    <property type="protein sequence ID" value="KAF2647825.1"/>
    <property type="molecule type" value="Genomic_DNA"/>
</dbReference>
<comment type="catalytic activity">
    <reaction evidence="14">
        <text>L-threonyl-[protein] + ATP = O-phospho-L-threonyl-[protein] + ADP + H(+)</text>
        <dbReference type="Rhea" id="RHEA:46608"/>
        <dbReference type="Rhea" id="RHEA-COMP:11060"/>
        <dbReference type="Rhea" id="RHEA-COMP:11605"/>
        <dbReference type="ChEBI" id="CHEBI:15378"/>
        <dbReference type="ChEBI" id="CHEBI:30013"/>
        <dbReference type="ChEBI" id="CHEBI:30616"/>
        <dbReference type="ChEBI" id="CHEBI:61977"/>
        <dbReference type="ChEBI" id="CHEBI:456216"/>
        <dbReference type="EC" id="2.7.11.1"/>
    </reaction>
</comment>
<proteinExistence type="inferred from homology"/>
<name>A0A6A6SIX9_9PLEO</name>
<dbReference type="GO" id="GO:0005737">
    <property type="term" value="C:cytoplasm"/>
    <property type="evidence" value="ECO:0007669"/>
    <property type="project" value="UniProtKB-SubCell"/>
</dbReference>
<evidence type="ECO:0000256" key="6">
    <source>
        <dbReference type="ARBA" id="ARBA00022527"/>
    </source>
</evidence>
<evidence type="ECO:0000256" key="14">
    <source>
        <dbReference type="ARBA" id="ARBA00047899"/>
    </source>
</evidence>
<evidence type="ECO:0000256" key="17">
    <source>
        <dbReference type="SAM" id="MobiDB-lite"/>
    </source>
</evidence>
<evidence type="ECO:0000256" key="13">
    <source>
        <dbReference type="ARBA" id="ARBA00022842"/>
    </source>
</evidence>
<feature type="domain" description="Protein kinase" evidence="18">
    <location>
        <begin position="10"/>
        <end position="261"/>
    </location>
</feature>
<reference evidence="19" key="1">
    <citation type="journal article" date="2020" name="Stud. Mycol.">
        <title>101 Dothideomycetes genomes: a test case for predicting lifestyles and emergence of pathogens.</title>
        <authorList>
            <person name="Haridas S."/>
            <person name="Albert R."/>
            <person name="Binder M."/>
            <person name="Bloem J."/>
            <person name="Labutti K."/>
            <person name="Salamov A."/>
            <person name="Andreopoulos B."/>
            <person name="Baker S."/>
            <person name="Barry K."/>
            <person name="Bills G."/>
            <person name="Bluhm B."/>
            <person name="Cannon C."/>
            <person name="Castanera R."/>
            <person name="Culley D."/>
            <person name="Daum C."/>
            <person name="Ezra D."/>
            <person name="Gonzalez J."/>
            <person name="Henrissat B."/>
            <person name="Kuo A."/>
            <person name="Liang C."/>
            <person name="Lipzen A."/>
            <person name="Lutzoni F."/>
            <person name="Magnuson J."/>
            <person name="Mondo S."/>
            <person name="Nolan M."/>
            <person name="Ohm R."/>
            <person name="Pangilinan J."/>
            <person name="Park H.-J."/>
            <person name="Ramirez L."/>
            <person name="Alfaro M."/>
            <person name="Sun H."/>
            <person name="Tritt A."/>
            <person name="Yoshinaga Y."/>
            <person name="Zwiers L.-H."/>
            <person name="Turgeon B."/>
            <person name="Goodwin S."/>
            <person name="Spatafora J."/>
            <person name="Crous P."/>
            <person name="Grigoriev I."/>
        </authorList>
    </citation>
    <scope>NUCLEOTIDE SEQUENCE</scope>
    <source>
        <strain evidence="19">CBS 122681</strain>
    </source>
</reference>
<comment type="similarity">
    <text evidence="3">Belongs to the protein kinase superfamily. STE Ser/Thr protein kinase family. STE20 subfamily.</text>
</comment>
<evidence type="ECO:0000256" key="10">
    <source>
        <dbReference type="ARBA" id="ARBA00022741"/>
    </source>
</evidence>
<evidence type="ECO:0000256" key="11">
    <source>
        <dbReference type="ARBA" id="ARBA00022777"/>
    </source>
</evidence>
<evidence type="ECO:0000256" key="7">
    <source>
        <dbReference type="ARBA" id="ARBA00022553"/>
    </source>
</evidence>
<evidence type="ECO:0000256" key="15">
    <source>
        <dbReference type="ARBA" id="ARBA00048679"/>
    </source>
</evidence>
<feature type="region of interest" description="Disordered" evidence="17">
    <location>
        <begin position="555"/>
        <end position="637"/>
    </location>
</feature>
<accession>A0A6A6SIX9</accession>
<feature type="binding site" evidence="16">
    <location>
        <position position="39"/>
    </location>
    <ligand>
        <name>ATP</name>
        <dbReference type="ChEBI" id="CHEBI:30616"/>
    </ligand>
</feature>